<dbReference type="GO" id="GO:0050659">
    <property type="term" value="F:N-acetylgalactosamine 4-sulfate 6-O-sulfotransferase activity"/>
    <property type="evidence" value="ECO:0007669"/>
    <property type="project" value="TreeGrafter"/>
</dbReference>
<dbReference type="AlphaFoldDB" id="A0AAD9JMW6"/>
<dbReference type="SUPFAM" id="SSF52540">
    <property type="entry name" value="P-loop containing nucleoside triphosphate hydrolases"/>
    <property type="match status" value="1"/>
</dbReference>
<dbReference type="PANTHER" id="PTHR15723">
    <property type="entry name" value="CARBOHYDRATE SULFOTRANSFERASE 15"/>
    <property type="match status" value="1"/>
</dbReference>
<protein>
    <recommendedName>
        <fullName evidence="3">Sulfotransferase</fullName>
    </recommendedName>
</protein>
<dbReference type="InterPro" id="IPR027417">
    <property type="entry name" value="P-loop_NTPase"/>
</dbReference>
<dbReference type="EMBL" id="JAODUP010000224">
    <property type="protein sequence ID" value="KAK2156014.1"/>
    <property type="molecule type" value="Genomic_DNA"/>
</dbReference>
<dbReference type="InterPro" id="IPR052654">
    <property type="entry name" value="CS_Sulfotransferase"/>
</dbReference>
<dbReference type="PANTHER" id="PTHR15723:SF0">
    <property type="entry name" value="CARBOHYDRATE SULFOTRANSFERASE 15"/>
    <property type="match status" value="1"/>
</dbReference>
<proteinExistence type="predicted"/>
<evidence type="ECO:0008006" key="3">
    <source>
        <dbReference type="Google" id="ProtNLM"/>
    </source>
</evidence>
<gene>
    <name evidence="1" type="ORF">LSH36_224g07037</name>
</gene>
<dbReference type="GO" id="GO:0019319">
    <property type="term" value="P:hexose biosynthetic process"/>
    <property type="evidence" value="ECO:0007669"/>
    <property type="project" value="TreeGrafter"/>
</dbReference>
<dbReference type="Proteomes" id="UP001208570">
    <property type="component" value="Unassembled WGS sequence"/>
</dbReference>
<accession>A0AAD9JMW6</accession>
<sequence length="152" mass="18170">MVPRQFSYLRDAFYYKYYQSNPKSRPHGAWNNTFNKMEELIQARKKNNTEQRGWRIRCFPYFFIPGFTKSGTSDLYKTLMMFPDFISGINKEPKYWNQERLRPPSQPDMLPAPRFSDYLDLYDAASEQIRQDVTVTEGSSIHYHPRIIGQYV</sequence>
<dbReference type="Gene3D" id="3.40.50.300">
    <property type="entry name" value="P-loop containing nucleotide triphosphate hydrolases"/>
    <property type="match status" value="1"/>
</dbReference>
<evidence type="ECO:0000313" key="1">
    <source>
        <dbReference type="EMBL" id="KAK2156014.1"/>
    </source>
</evidence>
<organism evidence="1 2">
    <name type="scientific">Paralvinella palmiformis</name>
    <dbReference type="NCBI Taxonomy" id="53620"/>
    <lineage>
        <taxon>Eukaryota</taxon>
        <taxon>Metazoa</taxon>
        <taxon>Spiralia</taxon>
        <taxon>Lophotrochozoa</taxon>
        <taxon>Annelida</taxon>
        <taxon>Polychaeta</taxon>
        <taxon>Sedentaria</taxon>
        <taxon>Canalipalpata</taxon>
        <taxon>Terebellida</taxon>
        <taxon>Terebelliformia</taxon>
        <taxon>Alvinellidae</taxon>
        <taxon>Paralvinella</taxon>
    </lineage>
</organism>
<reference evidence="1" key="1">
    <citation type="journal article" date="2023" name="Mol. Biol. Evol.">
        <title>Third-Generation Sequencing Reveals the Adaptive Role of the Epigenome in Three Deep-Sea Polychaetes.</title>
        <authorList>
            <person name="Perez M."/>
            <person name="Aroh O."/>
            <person name="Sun Y."/>
            <person name="Lan Y."/>
            <person name="Juniper S.K."/>
            <person name="Young C.R."/>
            <person name="Angers B."/>
            <person name="Qian P.Y."/>
        </authorList>
    </citation>
    <scope>NUCLEOTIDE SEQUENCE</scope>
    <source>
        <strain evidence="1">P08H-3</strain>
    </source>
</reference>
<keyword evidence="2" id="KW-1185">Reference proteome</keyword>
<name>A0AAD9JMW6_9ANNE</name>
<evidence type="ECO:0000313" key="2">
    <source>
        <dbReference type="Proteomes" id="UP001208570"/>
    </source>
</evidence>
<comment type="caution">
    <text evidence="1">The sequence shown here is derived from an EMBL/GenBank/DDBJ whole genome shotgun (WGS) entry which is preliminary data.</text>
</comment>